<name>A0A835IYX1_9MAGN</name>
<dbReference type="OrthoDB" id="1863935at2759"/>
<evidence type="ECO:0000313" key="3">
    <source>
        <dbReference type="Proteomes" id="UP000631114"/>
    </source>
</evidence>
<organism evidence="2 3">
    <name type="scientific">Coptis chinensis</name>
    <dbReference type="NCBI Taxonomy" id="261450"/>
    <lineage>
        <taxon>Eukaryota</taxon>
        <taxon>Viridiplantae</taxon>
        <taxon>Streptophyta</taxon>
        <taxon>Embryophyta</taxon>
        <taxon>Tracheophyta</taxon>
        <taxon>Spermatophyta</taxon>
        <taxon>Magnoliopsida</taxon>
        <taxon>Ranunculales</taxon>
        <taxon>Ranunculaceae</taxon>
        <taxon>Coptidoideae</taxon>
        <taxon>Coptis</taxon>
    </lineage>
</organism>
<evidence type="ECO:0000313" key="2">
    <source>
        <dbReference type="EMBL" id="KAF9626284.1"/>
    </source>
</evidence>
<reference evidence="2 3" key="1">
    <citation type="submission" date="2020-10" db="EMBL/GenBank/DDBJ databases">
        <title>The Coptis chinensis genome and diversification of protoberbering-type alkaloids.</title>
        <authorList>
            <person name="Wang B."/>
            <person name="Shu S."/>
            <person name="Song C."/>
            <person name="Liu Y."/>
        </authorList>
    </citation>
    <scope>NUCLEOTIDE SEQUENCE [LARGE SCALE GENOMIC DNA]</scope>
    <source>
        <strain evidence="2">HL-2020</strain>
        <tissue evidence="2">Leaf</tissue>
    </source>
</reference>
<protein>
    <recommendedName>
        <fullName evidence="1">KIB1-4 beta-propeller domain-containing protein</fullName>
    </recommendedName>
</protein>
<dbReference type="Proteomes" id="UP000631114">
    <property type="component" value="Unassembled WGS sequence"/>
</dbReference>
<dbReference type="PANTHER" id="PTHR33127">
    <property type="entry name" value="TRANSMEMBRANE PROTEIN"/>
    <property type="match status" value="1"/>
</dbReference>
<proteinExistence type="predicted"/>
<dbReference type="Pfam" id="PF03478">
    <property type="entry name" value="Beta-prop_KIB1-4"/>
    <property type="match status" value="1"/>
</dbReference>
<gene>
    <name evidence="2" type="ORF">IFM89_031954</name>
</gene>
<dbReference type="PANTHER" id="PTHR33127:SF87">
    <property type="entry name" value="DUF295 DOMAIN-CONTAINING PROTEIN"/>
    <property type="match status" value="1"/>
</dbReference>
<comment type="caution">
    <text evidence="2">The sequence shown here is derived from an EMBL/GenBank/DDBJ whole genome shotgun (WGS) entry which is preliminary data.</text>
</comment>
<dbReference type="AlphaFoldDB" id="A0A835IYX1"/>
<feature type="non-terminal residue" evidence="2">
    <location>
        <position position="349"/>
    </location>
</feature>
<keyword evidence="3" id="KW-1185">Reference proteome</keyword>
<evidence type="ECO:0000259" key="1">
    <source>
        <dbReference type="Pfam" id="PF03478"/>
    </source>
</evidence>
<feature type="domain" description="KIB1-4 beta-propeller" evidence="1">
    <location>
        <begin position="107"/>
        <end position="276"/>
    </location>
</feature>
<accession>A0A835IYX1</accession>
<sequence>VKKELARVEEPKDEVNDKIGLKDLPSELFDMILSSFLLDDWIRFRLANSGLIPIPETSLNYLVQSSDLRNLGVANVTRGFHLLFESIHYGEDHSSDAGVDPCRFLGISFSAPPTSSEFVVFGHTALSLSLYRKGEHTWREYFCDVPWDIMDYPCNPVFCDGEFYCLGKDGMLALFNPEETDEEHQSYVLPLPKVSSSTYSDLPRSFHNFIVEYDAEIVSVFVGFLGYPICMFKLDRSKMKWSTSNNLDDKMLFLSHTSSTLLPAKLKGTENRIYFPRFHGNESVFYSLSTKSYRCFGSNHWRQDWMNSCEHLHCTWIQSGSAERNKEKKRCIRLSAHEAHNYFFFFLFR</sequence>
<dbReference type="InterPro" id="IPR005174">
    <property type="entry name" value="KIB1-4_b-propeller"/>
</dbReference>
<dbReference type="EMBL" id="JADFTS010000001">
    <property type="protein sequence ID" value="KAF9626284.1"/>
    <property type="molecule type" value="Genomic_DNA"/>
</dbReference>